<dbReference type="EMBL" id="CP042914">
    <property type="protein sequence ID" value="QEG42700.1"/>
    <property type="molecule type" value="Genomic_DNA"/>
</dbReference>
<proteinExistence type="predicted"/>
<dbReference type="KEGG" id="rul:UC8_47420"/>
<reference evidence="1 2" key="1">
    <citation type="submission" date="2019-08" db="EMBL/GenBank/DDBJ databases">
        <title>Deep-cultivation of Planctomycetes and their phenomic and genomic characterization uncovers novel biology.</title>
        <authorList>
            <person name="Wiegand S."/>
            <person name="Jogler M."/>
            <person name="Boedeker C."/>
            <person name="Pinto D."/>
            <person name="Vollmers J."/>
            <person name="Rivas-Marin E."/>
            <person name="Kohn T."/>
            <person name="Peeters S.H."/>
            <person name="Heuer A."/>
            <person name="Rast P."/>
            <person name="Oberbeckmann S."/>
            <person name="Bunk B."/>
            <person name="Jeske O."/>
            <person name="Meyerdierks A."/>
            <person name="Storesund J.E."/>
            <person name="Kallscheuer N."/>
            <person name="Luecker S."/>
            <person name="Lage O.M."/>
            <person name="Pohl T."/>
            <person name="Merkel B.J."/>
            <person name="Hornburger P."/>
            <person name="Mueller R.-W."/>
            <person name="Bruemmer F."/>
            <person name="Labrenz M."/>
            <person name="Spormann A.M."/>
            <person name="Op den Camp H."/>
            <person name="Overmann J."/>
            <person name="Amann R."/>
            <person name="Jetten M.S.M."/>
            <person name="Mascher T."/>
            <person name="Medema M.H."/>
            <person name="Devos D.P."/>
            <person name="Kaster A.-K."/>
            <person name="Ovreas L."/>
            <person name="Rohde M."/>
            <person name="Galperin M.Y."/>
            <person name="Jogler C."/>
        </authorList>
    </citation>
    <scope>NUCLEOTIDE SEQUENCE [LARGE SCALE GENOMIC DNA]</scope>
    <source>
        <strain evidence="1 2">UC8</strain>
    </source>
</reference>
<evidence type="ECO:0000313" key="1">
    <source>
        <dbReference type="EMBL" id="QEG42700.1"/>
    </source>
</evidence>
<dbReference type="RefSeq" id="WP_068137716.1">
    <property type="nucleotide sequence ID" value="NZ_CP042914.1"/>
</dbReference>
<accession>A0A5B9QY03</accession>
<gene>
    <name evidence="1" type="ORF">UC8_47420</name>
</gene>
<organism evidence="1 2">
    <name type="scientific">Roseimaritima ulvae</name>
    <dbReference type="NCBI Taxonomy" id="980254"/>
    <lineage>
        <taxon>Bacteria</taxon>
        <taxon>Pseudomonadati</taxon>
        <taxon>Planctomycetota</taxon>
        <taxon>Planctomycetia</taxon>
        <taxon>Pirellulales</taxon>
        <taxon>Pirellulaceae</taxon>
        <taxon>Roseimaritima</taxon>
    </lineage>
</organism>
<name>A0A5B9QY03_9BACT</name>
<sequence length="180" mass="19473">MFRSLFLLTLLPLAGWLVGGKPAMAQVVSLPTQQQFSYRGSVLVPDGGSTYLGGVRRAASGSARRGFGGVPFSSSRGSTLSHSGLSISATIIDHQEIDRQLLGGTPQEFMEAVARERRQSAEQQAAEARSLERGKALVRYARRLAAAGKIEGSRSAYRLAMPLLNEQLRPLAMAEYQRLP</sequence>
<evidence type="ECO:0000313" key="2">
    <source>
        <dbReference type="Proteomes" id="UP000325286"/>
    </source>
</evidence>
<dbReference type="Proteomes" id="UP000325286">
    <property type="component" value="Chromosome"/>
</dbReference>
<keyword evidence="2" id="KW-1185">Reference proteome</keyword>
<protein>
    <submittedName>
        <fullName evidence="1">Uncharacterized protein</fullName>
    </submittedName>
</protein>
<dbReference type="AlphaFoldDB" id="A0A5B9QY03"/>
<dbReference type="OrthoDB" id="280861at2"/>